<keyword evidence="3" id="KW-1185">Reference proteome</keyword>
<protein>
    <submittedName>
        <fullName evidence="2">Uncharacterized protein</fullName>
    </submittedName>
</protein>
<evidence type="ECO:0000313" key="3">
    <source>
        <dbReference type="Proteomes" id="UP001500542"/>
    </source>
</evidence>
<sequence>MTAVTGAAATAYAAPASSTSTSAPASTQSGGTHGCASYNQCVQDQYTFRHYGLQVGNIYYCDTVAGCPTGYYFDWWS</sequence>
<organism evidence="2 3">
    <name type="scientific">Kribbella koreensis</name>
    <dbReference type="NCBI Taxonomy" id="57909"/>
    <lineage>
        <taxon>Bacteria</taxon>
        <taxon>Bacillati</taxon>
        <taxon>Actinomycetota</taxon>
        <taxon>Actinomycetes</taxon>
        <taxon>Propionibacteriales</taxon>
        <taxon>Kribbellaceae</taxon>
        <taxon>Kribbella</taxon>
    </lineage>
</organism>
<feature type="region of interest" description="Disordered" evidence="1">
    <location>
        <begin position="1"/>
        <end position="33"/>
    </location>
</feature>
<dbReference type="EMBL" id="BAAAHK010000013">
    <property type="protein sequence ID" value="GAA0950598.1"/>
    <property type="molecule type" value="Genomic_DNA"/>
</dbReference>
<evidence type="ECO:0000256" key="1">
    <source>
        <dbReference type="SAM" id="MobiDB-lite"/>
    </source>
</evidence>
<name>A0ABN1R473_9ACTN</name>
<evidence type="ECO:0000313" key="2">
    <source>
        <dbReference type="EMBL" id="GAA0950598.1"/>
    </source>
</evidence>
<reference evidence="2 3" key="1">
    <citation type="journal article" date="2019" name="Int. J. Syst. Evol. Microbiol.">
        <title>The Global Catalogue of Microorganisms (GCM) 10K type strain sequencing project: providing services to taxonomists for standard genome sequencing and annotation.</title>
        <authorList>
            <consortium name="The Broad Institute Genomics Platform"/>
            <consortium name="The Broad Institute Genome Sequencing Center for Infectious Disease"/>
            <person name="Wu L."/>
            <person name="Ma J."/>
        </authorList>
    </citation>
    <scope>NUCLEOTIDE SEQUENCE [LARGE SCALE GENOMIC DNA]</scope>
    <source>
        <strain evidence="2 3">JCM 10977</strain>
    </source>
</reference>
<proteinExistence type="predicted"/>
<feature type="compositionally biased region" description="Low complexity" evidence="1">
    <location>
        <begin position="1"/>
        <end position="30"/>
    </location>
</feature>
<dbReference type="RefSeq" id="WP_343974977.1">
    <property type="nucleotide sequence ID" value="NZ_BAAAHK010000013.1"/>
</dbReference>
<gene>
    <name evidence="2" type="ORF">GCM10009554_50760</name>
</gene>
<comment type="caution">
    <text evidence="2">The sequence shown here is derived from an EMBL/GenBank/DDBJ whole genome shotgun (WGS) entry which is preliminary data.</text>
</comment>
<accession>A0ABN1R473</accession>
<dbReference type="Proteomes" id="UP001500542">
    <property type="component" value="Unassembled WGS sequence"/>
</dbReference>